<evidence type="ECO:0000256" key="2">
    <source>
        <dbReference type="SAM" id="Phobius"/>
    </source>
</evidence>
<feature type="region of interest" description="Disordered" evidence="1">
    <location>
        <begin position="58"/>
        <end position="128"/>
    </location>
</feature>
<proteinExistence type="predicted"/>
<name>A0A0R1RU22_9LACO</name>
<feature type="transmembrane region" description="Helical" evidence="2">
    <location>
        <begin position="6"/>
        <end position="28"/>
    </location>
</feature>
<dbReference type="RefSeq" id="WP_017261653.1">
    <property type="nucleotide sequence ID" value="NZ_AUAW01000001.1"/>
</dbReference>
<dbReference type="OrthoDB" id="2326878at2"/>
<dbReference type="AlphaFoldDB" id="A0A0R1RU22"/>
<dbReference type="PATRIC" id="fig|1114972.6.peg.462"/>
<evidence type="ECO:0000256" key="1">
    <source>
        <dbReference type="SAM" id="MobiDB-lite"/>
    </source>
</evidence>
<dbReference type="STRING" id="1114972.FD35_GL000463"/>
<keyword evidence="4" id="KW-1185">Reference proteome</keyword>
<evidence type="ECO:0000313" key="4">
    <source>
        <dbReference type="Proteomes" id="UP000051999"/>
    </source>
</evidence>
<sequence>MNDAFAFLLLLSVIFLFIAIILWVILWFKKKSLKLIELTTILLALFVIIFFNASGFSSSPSKTSFSQEDNWSNSKDEAQTDDDSEDDAESSTNSSSNENDESNQNDPHSVTNGSSSENDSNKGSNNKIYGQLTAKGENLSDGAYKDKNLDYVTYGVNSDMSINVVKEDFSDLPLDPKLDAHAINEHVHDFMEDDASKASTISDEDSSYYSEIIDKGYQVHFEKNDKGEIINIKIFKQDA</sequence>
<keyword evidence="2" id="KW-0472">Membrane</keyword>
<feature type="compositionally biased region" description="Acidic residues" evidence="1">
    <location>
        <begin position="79"/>
        <end position="89"/>
    </location>
</feature>
<organism evidence="3 4">
    <name type="scientific">Furfurilactobacillus rossiae DSM 15814</name>
    <dbReference type="NCBI Taxonomy" id="1114972"/>
    <lineage>
        <taxon>Bacteria</taxon>
        <taxon>Bacillati</taxon>
        <taxon>Bacillota</taxon>
        <taxon>Bacilli</taxon>
        <taxon>Lactobacillales</taxon>
        <taxon>Lactobacillaceae</taxon>
        <taxon>Furfurilactobacillus</taxon>
    </lineage>
</organism>
<reference evidence="3 4" key="1">
    <citation type="journal article" date="2015" name="Genome Announc.">
        <title>Expanding the biotechnology potential of lactobacilli through comparative genomics of 213 strains and associated genera.</title>
        <authorList>
            <person name="Sun Z."/>
            <person name="Harris H.M."/>
            <person name="McCann A."/>
            <person name="Guo C."/>
            <person name="Argimon S."/>
            <person name="Zhang W."/>
            <person name="Yang X."/>
            <person name="Jeffery I.B."/>
            <person name="Cooney J.C."/>
            <person name="Kagawa T.F."/>
            <person name="Liu W."/>
            <person name="Song Y."/>
            <person name="Salvetti E."/>
            <person name="Wrobel A."/>
            <person name="Rasinkangas P."/>
            <person name="Parkhill J."/>
            <person name="Rea M.C."/>
            <person name="O'Sullivan O."/>
            <person name="Ritari J."/>
            <person name="Douillard F.P."/>
            <person name="Paul Ross R."/>
            <person name="Yang R."/>
            <person name="Briner A.E."/>
            <person name="Felis G.E."/>
            <person name="de Vos W.M."/>
            <person name="Barrangou R."/>
            <person name="Klaenhammer T.R."/>
            <person name="Caufield P.W."/>
            <person name="Cui Y."/>
            <person name="Zhang H."/>
            <person name="O'Toole P.W."/>
        </authorList>
    </citation>
    <scope>NUCLEOTIDE SEQUENCE [LARGE SCALE GENOMIC DNA]</scope>
    <source>
        <strain evidence="3 4">DSM 15814</strain>
    </source>
</reference>
<protein>
    <submittedName>
        <fullName evidence="3">Uncharacterized protein</fullName>
    </submittedName>
</protein>
<dbReference type="Proteomes" id="UP000051999">
    <property type="component" value="Unassembled WGS sequence"/>
</dbReference>
<evidence type="ECO:0000313" key="3">
    <source>
        <dbReference type="EMBL" id="KRL57445.1"/>
    </source>
</evidence>
<comment type="caution">
    <text evidence="3">The sequence shown here is derived from an EMBL/GenBank/DDBJ whole genome shotgun (WGS) entry which is preliminary data.</text>
</comment>
<accession>A0A0R1RU22</accession>
<dbReference type="EMBL" id="AZFF01000001">
    <property type="protein sequence ID" value="KRL57445.1"/>
    <property type="molecule type" value="Genomic_DNA"/>
</dbReference>
<keyword evidence="2" id="KW-1133">Transmembrane helix</keyword>
<feature type="transmembrane region" description="Helical" evidence="2">
    <location>
        <begin position="35"/>
        <end position="56"/>
    </location>
</feature>
<keyword evidence="2" id="KW-0812">Transmembrane</keyword>
<feature type="compositionally biased region" description="Polar residues" evidence="1">
    <location>
        <begin position="107"/>
        <end position="128"/>
    </location>
</feature>
<gene>
    <name evidence="3" type="ORF">FD35_GL000463</name>
</gene>